<gene>
    <name evidence="1" type="ORF">U1T56_07710</name>
</gene>
<proteinExistence type="predicted"/>
<comment type="caution">
    <text evidence="1">The sequence shown here is derived from an EMBL/GenBank/DDBJ whole genome shotgun (WGS) entry which is preliminary data.</text>
</comment>
<dbReference type="Proteomes" id="UP001375743">
    <property type="component" value="Unassembled WGS sequence"/>
</dbReference>
<organism evidence="1 2">
    <name type="scientific">Benzoatithermus flavus</name>
    <dbReference type="NCBI Taxonomy" id="3108223"/>
    <lineage>
        <taxon>Bacteria</taxon>
        <taxon>Pseudomonadati</taxon>
        <taxon>Pseudomonadota</taxon>
        <taxon>Alphaproteobacteria</taxon>
        <taxon>Geminicoccales</taxon>
        <taxon>Geminicoccaceae</taxon>
        <taxon>Benzoatithermus</taxon>
    </lineage>
</organism>
<dbReference type="EMBL" id="JBBLZC010000006">
    <property type="protein sequence ID" value="MEK0083032.1"/>
    <property type="molecule type" value="Genomic_DNA"/>
</dbReference>
<protein>
    <submittedName>
        <fullName evidence="1">DUF2255 family protein</fullName>
    </submittedName>
</protein>
<dbReference type="InterPro" id="IPR016888">
    <property type="entry name" value="UCP028498"/>
</dbReference>
<dbReference type="PIRSF" id="PIRSF028498">
    <property type="entry name" value="UCP028498"/>
    <property type="match status" value="1"/>
</dbReference>
<reference evidence="1 2" key="1">
    <citation type="submission" date="2024-01" db="EMBL/GenBank/DDBJ databases">
        <title>Multi-omics insights into the function and evolution of sodium benzoate biodegradation pathways in Benzoatithermus flavus gen. nov., sp. nov. from hot spring.</title>
        <authorList>
            <person name="Hu C.-J."/>
            <person name="Li W.-J."/>
        </authorList>
    </citation>
    <scope>NUCLEOTIDE SEQUENCE [LARGE SCALE GENOMIC DNA]</scope>
    <source>
        <strain evidence="1 2">SYSU G07066</strain>
    </source>
</reference>
<dbReference type="RefSeq" id="WP_418158884.1">
    <property type="nucleotide sequence ID" value="NZ_JBBLZC010000006.1"/>
</dbReference>
<evidence type="ECO:0000313" key="2">
    <source>
        <dbReference type="Proteomes" id="UP001375743"/>
    </source>
</evidence>
<name>A0ABU8XP98_9PROT</name>
<keyword evidence="2" id="KW-1185">Reference proteome</keyword>
<sequence length="140" mass="15340">MTTWSKDELHRIAEADDLHVAPFREDGKTYGTPTWIWSVVVDGDLYVRAYNGQSSRWYQAAVRQKAGRITAAGMTKEVAFEPTHGPINARIDDAYRAKYRGSPHLGSMIGARARSATVKVVPLATGPDLVPTSARNGQSP</sequence>
<dbReference type="Pfam" id="PF10012">
    <property type="entry name" value="DUF2255"/>
    <property type="match status" value="1"/>
</dbReference>
<accession>A0ABU8XP98</accession>
<evidence type="ECO:0000313" key="1">
    <source>
        <dbReference type="EMBL" id="MEK0083032.1"/>
    </source>
</evidence>